<evidence type="ECO:0000313" key="3">
    <source>
        <dbReference type="Proteomes" id="UP001442494"/>
    </source>
</evidence>
<reference evidence="2 3" key="1">
    <citation type="submission" date="2022-04" db="EMBL/GenBank/DDBJ databases">
        <title>Positive selection, recombination, and allopatry shape intraspecific diversity of widespread and dominant cyanobacteria.</title>
        <authorList>
            <person name="Wei J."/>
            <person name="Shu W."/>
            <person name="Hu C."/>
        </authorList>
    </citation>
    <scope>NUCLEOTIDE SEQUENCE [LARGE SCALE GENOMIC DNA]</scope>
    <source>
        <strain evidence="2 3">GB2-A5</strain>
    </source>
</reference>
<evidence type="ECO:0008006" key="4">
    <source>
        <dbReference type="Google" id="ProtNLM"/>
    </source>
</evidence>
<evidence type="ECO:0000313" key="2">
    <source>
        <dbReference type="EMBL" id="MEP0863045.1"/>
    </source>
</evidence>
<accession>A0ABV0JID2</accession>
<sequence>MTLSKKNQAEDFAPLEGFVKLSIDLELFNPPKVDREESNFSTPEVEAVLQGLKSLSETPQQLENKAENLPKNSLLSEQNFEVVTVPKVSEQSPTVHLTGTIIQQGEVEPPNFRSQAGPGNEIDSISSEEDELDIPGDVATSFSELKNLIFPAPLLENQAKKSPVELLPSTEVVTAGEPIKKAQNALILSENKAKKYSEVSNTSQQNLDDVDASDDSLARLENLLVDISMGEYRHLIVKIEQKLKILENQIYEPTELIDLLLPLITEILILKIDQSKEEVVEAIAPILVNVENPEYPQQNHSKIW</sequence>
<comment type="caution">
    <text evidence="2">The sequence shown here is derived from an EMBL/GenBank/DDBJ whole genome shotgun (WGS) entry which is preliminary data.</text>
</comment>
<name>A0ABV0JID2_9CYAN</name>
<dbReference type="Proteomes" id="UP001442494">
    <property type="component" value="Unassembled WGS sequence"/>
</dbReference>
<gene>
    <name evidence="2" type="ORF">NDI37_00980</name>
</gene>
<protein>
    <recommendedName>
        <fullName evidence="4">Flagellar assembly protein FliH/Type III secretion system HrpE domain-containing protein</fullName>
    </recommendedName>
</protein>
<dbReference type="RefSeq" id="WP_190424423.1">
    <property type="nucleotide sequence ID" value="NZ_JAMPKK010000001.1"/>
</dbReference>
<evidence type="ECO:0000256" key="1">
    <source>
        <dbReference type="SAM" id="MobiDB-lite"/>
    </source>
</evidence>
<keyword evidence="3" id="KW-1185">Reference proteome</keyword>
<feature type="region of interest" description="Disordered" evidence="1">
    <location>
        <begin position="107"/>
        <end position="129"/>
    </location>
</feature>
<organism evidence="2 3">
    <name type="scientific">Funiculus sociatus GB2-A5</name>
    <dbReference type="NCBI Taxonomy" id="2933946"/>
    <lineage>
        <taxon>Bacteria</taxon>
        <taxon>Bacillati</taxon>
        <taxon>Cyanobacteriota</taxon>
        <taxon>Cyanophyceae</taxon>
        <taxon>Coleofasciculales</taxon>
        <taxon>Coleofasciculaceae</taxon>
        <taxon>Funiculus</taxon>
    </lineage>
</organism>
<dbReference type="EMBL" id="JAMPKK010000001">
    <property type="protein sequence ID" value="MEP0863045.1"/>
    <property type="molecule type" value="Genomic_DNA"/>
</dbReference>
<proteinExistence type="predicted"/>